<evidence type="ECO:0000256" key="2">
    <source>
        <dbReference type="RuleBase" id="RU362097"/>
    </source>
</evidence>
<accession>A0A7Y6B6X6</accession>
<keyword evidence="2" id="KW-0472">Membrane</keyword>
<keyword evidence="2" id="KW-1134">Transmembrane beta strand</keyword>
<gene>
    <name evidence="3" type="ORF">HP438_12570</name>
</gene>
<keyword evidence="2" id="KW-0812">Transmembrane</keyword>
<dbReference type="GO" id="GO:0015562">
    <property type="term" value="F:efflux transmembrane transporter activity"/>
    <property type="evidence" value="ECO:0007669"/>
    <property type="project" value="InterPro"/>
</dbReference>
<dbReference type="InterPro" id="IPR010131">
    <property type="entry name" value="MdtP/NodT-like"/>
</dbReference>
<dbReference type="NCBIfam" id="TIGR01845">
    <property type="entry name" value="outer_NodT"/>
    <property type="match status" value="1"/>
</dbReference>
<dbReference type="PANTHER" id="PTHR30203">
    <property type="entry name" value="OUTER MEMBRANE CATION EFFLUX PROTEIN"/>
    <property type="match status" value="1"/>
</dbReference>
<comment type="similarity">
    <text evidence="1 2">Belongs to the outer membrane factor (OMF) (TC 1.B.17) family.</text>
</comment>
<keyword evidence="2" id="KW-0732">Signal</keyword>
<dbReference type="AlphaFoldDB" id="A0A7Y6B6X6"/>
<feature type="chain" id="PRO_5031590145" evidence="2">
    <location>
        <begin position="22"/>
        <end position="474"/>
    </location>
</feature>
<dbReference type="GO" id="GO:0005886">
    <property type="term" value="C:plasma membrane"/>
    <property type="evidence" value="ECO:0007669"/>
    <property type="project" value="UniProtKB-SubCell"/>
</dbReference>
<dbReference type="InterPro" id="IPR003423">
    <property type="entry name" value="OMP_efflux"/>
</dbReference>
<dbReference type="Gene3D" id="2.20.200.10">
    <property type="entry name" value="Outer membrane efflux proteins (OEP)"/>
    <property type="match status" value="1"/>
</dbReference>
<name>A0A7Y6B6X6_9SPHN</name>
<keyword evidence="2" id="KW-0564">Palmitate</keyword>
<organism evidence="3 4">
    <name type="scientific">Sphingomonas zeae</name>
    <dbReference type="NCBI Taxonomy" id="1646122"/>
    <lineage>
        <taxon>Bacteria</taxon>
        <taxon>Pseudomonadati</taxon>
        <taxon>Pseudomonadota</taxon>
        <taxon>Alphaproteobacteria</taxon>
        <taxon>Sphingomonadales</taxon>
        <taxon>Sphingomonadaceae</taxon>
        <taxon>Sphingomonas</taxon>
    </lineage>
</organism>
<dbReference type="Gene3D" id="1.20.1600.10">
    <property type="entry name" value="Outer membrane efflux proteins (OEP)"/>
    <property type="match status" value="1"/>
</dbReference>
<sequence length="474" mass="50329">MTLYRLVPSIMATLLAGCTVAGPNYHRPATAIAERPSATGAFVSGTGAAFTPTPLPDHWWKLYSDPALDRLVEDALAHNTDLRIASANIARANAALGLAEEARKPGTQLEAAPGYAQPSAEEQLRPGAPLPSALVYSVGAGISYQVDLAGQVRRAVEAAGADVAATQAAYDATRATVVADTTRAYLDACAAGREIDVAQQAVALQSRTTTLTQRLIHAGRGISLDATRSRAQEEQVRATLPSLRGARQIALFRLATLTGRPPGEFDRTVAACTHEPHLDRAIPIGDGAALLRRRPDVRRAELELHAATARIGVAEAELYPRIVLGASAGSAGLLRSALSSDTYKFSLGPLIRWEFPNRERVRARIASAQADADAAYAKFDGTVLGALRETETALTVYARDLDRRTALNAARDQSARAASDAERLFRAGRTGFLPVLDAQRTLINAEQTLAAADSRLAADQVQLFLALGGGWQAY</sequence>
<dbReference type="SUPFAM" id="SSF56954">
    <property type="entry name" value="Outer membrane efflux proteins (OEP)"/>
    <property type="match status" value="1"/>
</dbReference>
<dbReference type="EMBL" id="JABMCH010000065">
    <property type="protein sequence ID" value="NUU47803.1"/>
    <property type="molecule type" value="Genomic_DNA"/>
</dbReference>
<dbReference type="RefSeq" id="WP_175312400.1">
    <property type="nucleotide sequence ID" value="NZ_JABMCH010000065.1"/>
</dbReference>
<evidence type="ECO:0000313" key="4">
    <source>
        <dbReference type="Proteomes" id="UP000536441"/>
    </source>
</evidence>
<reference evidence="3 4" key="1">
    <citation type="submission" date="2020-05" db="EMBL/GenBank/DDBJ databases">
        <title>Genome Sequencing of Type Strains.</title>
        <authorList>
            <person name="Lemaire J.F."/>
            <person name="Inderbitzin P."/>
            <person name="Gregorio O.A."/>
            <person name="Collins S.B."/>
            <person name="Wespe N."/>
            <person name="Knight-Connoni V."/>
        </authorList>
    </citation>
    <scope>NUCLEOTIDE SEQUENCE [LARGE SCALE GENOMIC DNA]</scope>
    <source>
        <strain evidence="3 4">DSM 100049</strain>
    </source>
</reference>
<keyword evidence="4" id="KW-1185">Reference proteome</keyword>
<keyword evidence="2" id="KW-0449">Lipoprotein</keyword>
<dbReference type="PROSITE" id="PS51257">
    <property type="entry name" value="PROKAR_LIPOPROTEIN"/>
    <property type="match status" value="1"/>
</dbReference>
<dbReference type="Pfam" id="PF02321">
    <property type="entry name" value="OEP"/>
    <property type="match status" value="2"/>
</dbReference>
<dbReference type="Proteomes" id="UP000536441">
    <property type="component" value="Unassembled WGS sequence"/>
</dbReference>
<feature type="signal peptide" evidence="2">
    <location>
        <begin position="1"/>
        <end position="21"/>
    </location>
</feature>
<dbReference type="PANTHER" id="PTHR30203:SF21">
    <property type="entry name" value="OUTER MEMBRANE COMPONENT OF MULTIDRUG EFFLUX PUMP-RELATED"/>
    <property type="match status" value="1"/>
</dbReference>
<evidence type="ECO:0000313" key="3">
    <source>
        <dbReference type="EMBL" id="NUU47803.1"/>
    </source>
</evidence>
<comment type="caution">
    <text evidence="3">The sequence shown here is derived from an EMBL/GenBank/DDBJ whole genome shotgun (WGS) entry which is preliminary data.</text>
</comment>
<protein>
    <submittedName>
        <fullName evidence="3">Efflux transporter outer membrane subunit</fullName>
    </submittedName>
</protein>
<comment type="subcellular location">
    <subcellularLocation>
        <location evidence="2">Cell membrane</location>
        <topology evidence="2">Lipid-anchor</topology>
    </subcellularLocation>
</comment>
<proteinExistence type="inferred from homology"/>
<evidence type="ECO:0000256" key="1">
    <source>
        <dbReference type="ARBA" id="ARBA00007613"/>
    </source>
</evidence>